<dbReference type="PANTHER" id="PTHR43346">
    <property type="entry name" value="LIGAND BINDING DOMAIN PROTEIN, PUTATIVE (AFU_ORTHOLOGUE AFUA_6G14370)-RELATED"/>
    <property type="match status" value="1"/>
</dbReference>
<dbReference type="InterPro" id="IPR052538">
    <property type="entry name" value="Flavonoid_dioxygenase-like"/>
</dbReference>
<dbReference type="SUPFAM" id="SSF51182">
    <property type="entry name" value="RmlC-like cupins"/>
    <property type="match status" value="1"/>
</dbReference>
<dbReference type="CDD" id="cd02223">
    <property type="entry name" value="cupin_Bh2720-like"/>
    <property type="match status" value="1"/>
</dbReference>
<reference evidence="2" key="1">
    <citation type="journal article" date="2020" name="Nature">
        <title>Giant virus diversity and host interactions through global metagenomics.</title>
        <authorList>
            <person name="Schulz F."/>
            <person name="Roux S."/>
            <person name="Paez-Espino D."/>
            <person name="Jungbluth S."/>
            <person name="Walsh D.A."/>
            <person name="Denef V.J."/>
            <person name="McMahon K.D."/>
            <person name="Konstantinidis K.T."/>
            <person name="Eloe-Fadrosh E.A."/>
            <person name="Kyrpides N.C."/>
            <person name="Woyke T."/>
        </authorList>
    </citation>
    <scope>NUCLEOTIDE SEQUENCE</scope>
    <source>
        <strain evidence="2">GVMAG-M-3300010160-60</strain>
    </source>
</reference>
<dbReference type="AlphaFoldDB" id="A0A6C0BFM2"/>
<organism evidence="2">
    <name type="scientific">viral metagenome</name>
    <dbReference type="NCBI Taxonomy" id="1070528"/>
    <lineage>
        <taxon>unclassified sequences</taxon>
        <taxon>metagenomes</taxon>
        <taxon>organismal metagenomes</taxon>
    </lineage>
</organism>
<dbReference type="Pfam" id="PF07883">
    <property type="entry name" value="Cupin_2"/>
    <property type="match status" value="1"/>
</dbReference>
<evidence type="ECO:0000313" key="2">
    <source>
        <dbReference type="EMBL" id="QHS90183.1"/>
    </source>
</evidence>
<name>A0A6C0BFM2_9ZZZZ</name>
<dbReference type="InterPro" id="IPR013096">
    <property type="entry name" value="Cupin_2"/>
</dbReference>
<evidence type="ECO:0000259" key="1">
    <source>
        <dbReference type="Pfam" id="PF07883"/>
    </source>
</evidence>
<feature type="domain" description="Cupin type-2" evidence="1">
    <location>
        <begin position="31"/>
        <end position="106"/>
    </location>
</feature>
<dbReference type="InterPro" id="IPR014710">
    <property type="entry name" value="RmlC-like_jellyroll"/>
</dbReference>
<dbReference type="EMBL" id="MN739130">
    <property type="protein sequence ID" value="QHS90183.1"/>
    <property type="molecule type" value="Genomic_DNA"/>
</dbReference>
<dbReference type="PANTHER" id="PTHR43346:SF1">
    <property type="entry name" value="QUERCETIN 2,3-DIOXYGENASE-RELATED"/>
    <property type="match status" value="1"/>
</dbReference>
<accession>A0A6C0BFM2</accession>
<dbReference type="Gene3D" id="2.60.120.10">
    <property type="entry name" value="Jelly Rolls"/>
    <property type="match status" value="1"/>
</dbReference>
<sequence length="121" mass="13915">MAFHTNIEKNTLKNTYYRKVLMTTKNMQLVVMSLKPKVEIGLEKHTKIDQFIRVEKGNGLAIITNNNDEVIQKIKLVDGSAIIIPKNTWHNIINTGDDKLKLYSIYSPPNHKPDTLQKNKN</sequence>
<dbReference type="InterPro" id="IPR011051">
    <property type="entry name" value="RmlC_Cupin_sf"/>
</dbReference>
<protein>
    <recommendedName>
        <fullName evidence="1">Cupin type-2 domain-containing protein</fullName>
    </recommendedName>
</protein>
<proteinExistence type="predicted"/>